<proteinExistence type="predicted"/>
<organism evidence="1 2">
    <name type="scientific">Desulfonema limicola</name>
    <dbReference type="NCBI Taxonomy" id="45656"/>
    <lineage>
        <taxon>Bacteria</taxon>
        <taxon>Pseudomonadati</taxon>
        <taxon>Thermodesulfobacteriota</taxon>
        <taxon>Desulfobacteria</taxon>
        <taxon>Desulfobacterales</taxon>
        <taxon>Desulfococcaceae</taxon>
        <taxon>Desulfonema</taxon>
    </lineage>
</organism>
<evidence type="ECO:0000313" key="2">
    <source>
        <dbReference type="Proteomes" id="UP000663720"/>
    </source>
</evidence>
<name>A0A975B351_9BACT</name>
<reference evidence="1" key="1">
    <citation type="journal article" date="2021" name="Microb. Physiol.">
        <title>Proteogenomic Insights into the Physiology of Marine, Sulfate-Reducing, Filamentous Desulfonema limicola and Desulfonema magnum.</title>
        <authorList>
            <person name="Schnaars V."/>
            <person name="Wohlbrand L."/>
            <person name="Scheve S."/>
            <person name="Hinrichs C."/>
            <person name="Reinhardt R."/>
            <person name="Rabus R."/>
        </authorList>
    </citation>
    <scope>NUCLEOTIDE SEQUENCE</scope>
    <source>
        <strain evidence="1">5ac10</strain>
    </source>
</reference>
<dbReference type="KEGG" id="dli:dnl_01220"/>
<dbReference type="PANTHER" id="PTHR34301:SF8">
    <property type="entry name" value="ATPASE DOMAIN-CONTAINING PROTEIN"/>
    <property type="match status" value="1"/>
</dbReference>
<dbReference type="Proteomes" id="UP000663720">
    <property type="component" value="Chromosome"/>
</dbReference>
<gene>
    <name evidence="1" type="ORF">dnl_01220</name>
</gene>
<dbReference type="InterPro" id="IPR027417">
    <property type="entry name" value="P-loop_NTPase"/>
</dbReference>
<evidence type="ECO:0000313" key="1">
    <source>
        <dbReference type="EMBL" id="QTA77920.1"/>
    </source>
</evidence>
<dbReference type="RefSeq" id="WP_207689838.1">
    <property type="nucleotide sequence ID" value="NZ_CP061799.1"/>
</dbReference>
<accession>A0A975B351</accession>
<keyword evidence="2" id="KW-1185">Reference proteome</keyword>
<dbReference type="PANTHER" id="PTHR34301">
    <property type="entry name" value="DNA-BINDING PROTEIN-RELATED"/>
    <property type="match status" value="1"/>
</dbReference>
<sequence>MKIWLKERIGNPELFTGRKKDLSYFLNWIDNINFERSNSSAILSRRKTGKTALMQRLFNITFNKNENVVPFYFEIRETDQWLADFAEEFFLTFVYQFIAFKTRKLEYMDTAQMGSFKNAAEIARKEGFEYLESVAVNALGISREGKTDRLWNVVRETPRMAALHYNMYIVQMIDEFQFINRYIFWDKEKNRRAHNLAGSYLHTCEYKNAPLLVSGSWVGWLTRALQKMLPGRFQFHYMDNISQEEAIEMILKYSYLENIPVTEKTVNLLAGITEGNPFYIGSMFRSKYFEKDFTTEKGVLETLEYETLHKEGTIRGTWMEYVLYALDEVNNVNAKKIVLYLCKNREREVNRREIKEELGLEMSDSELEKKLRILVKADIIEQGLSNFDYQGVPDNIFDKIFRGVYQKEIETFDPRELSDEYRELAEKLQKNNKSLMGEYSHFKGKFAEYLIIDNLKYRAHKNQDFYKNMISNLPEDFQFAEYETVWSYSSSPVYKKDIQIDIFAKAKDSEYSLIGEVKHRRAKFSVQEAEIFVKKAGELKKLEHIEKTVLFVFSSNGFFKNTIRWLEKNSIAWSDDKSLLKRRF</sequence>
<dbReference type="AlphaFoldDB" id="A0A975B351"/>
<dbReference type="Gene3D" id="3.40.50.300">
    <property type="entry name" value="P-loop containing nucleotide triphosphate hydrolases"/>
    <property type="match status" value="1"/>
</dbReference>
<dbReference type="SUPFAM" id="SSF52540">
    <property type="entry name" value="P-loop containing nucleoside triphosphate hydrolases"/>
    <property type="match status" value="1"/>
</dbReference>
<dbReference type="GO" id="GO:0016787">
    <property type="term" value="F:hydrolase activity"/>
    <property type="evidence" value="ECO:0007669"/>
    <property type="project" value="UniProtKB-KW"/>
</dbReference>
<dbReference type="EMBL" id="CP061799">
    <property type="protein sequence ID" value="QTA77920.1"/>
    <property type="molecule type" value="Genomic_DNA"/>
</dbReference>
<keyword evidence="1" id="KW-0378">Hydrolase</keyword>
<protein>
    <submittedName>
        <fullName evidence="1">NTP hydrolase p-loop-containing</fullName>
    </submittedName>
</protein>